<dbReference type="RefSeq" id="WP_183997426.1">
    <property type="nucleotide sequence ID" value="NZ_JACIEH010000002.1"/>
</dbReference>
<keyword evidence="1" id="KW-0812">Transmembrane</keyword>
<accession>A0A7W6JS82</accession>
<sequence>MTKSPSKTPVAGGFLLALSLIVGVFVGIARGEASFGFVIGLAVGVALLAGVWLVDRIRVGR</sequence>
<dbReference type="Proteomes" id="UP000557392">
    <property type="component" value="Unassembled WGS sequence"/>
</dbReference>
<evidence type="ECO:0000256" key="1">
    <source>
        <dbReference type="SAM" id="Phobius"/>
    </source>
</evidence>
<feature type="transmembrane region" description="Helical" evidence="1">
    <location>
        <begin position="35"/>
        <end position="54"/>
    </location>
</feature>
<comment type="caution">
    <text evidence="2">The sequence shown here is derived from an EMBL/GenBank/DDBJ whole genome shotgun (WGS) entry which is preliminary data.</text>
</comment>
<evidence type="ECO:0000313" key="2">
    <source>
        <dbReference type="EMBL" id="MBB4098545.1"/>
    </source>
</evidence>
<proteinExistence type="predicted"/>
<feature type="transmembrane region" description="Helical" evidence="1">
    <location>
        <begin position="12"/>
        <end position="29"/>
    </location>
</feature>
<evidence type="ECO:0000313" key="3">
    <source>
        <dbReference type="Proteomes" id="UP000557392"/>
    </source>
</evidence>
<gene>
    <name evidence="2" type="ORF">GGR46_002109</name>
</gene>
<dbReference type="AlphaFoldDB" id="A0A7W6JS82"/>
<protein>
    <submittedName>
        <fullName evidence="2">Uncharacterized protein YneF (UPF0154 family)</fullName>
    </submittedName>
</protein>
<organism evidence="2 3">
    <name type="scientific">Sphingomonas kyeonggiensis</name>
    <dbReference type="NCBI Taxonomy" id="1268553"/>
    <lineage>
        <taxon>Bacteria</taxon>
        <taxon>Pseudomonadati</taxon>
        <taxon>Pseudomonadota</taxon>
        <taxon>Alphaproteobacteria</taxon>
        <taxon>Sphingomonadales</taxon>
        <taxon>Sphingomonadaceae</taxon>
        <taxon>Sphingomonas</taxon>
    </lineage>
</organism>
<keyword evidence="1" id="KW-1133">Transmembrane helix</keyword>
<keyword evidence="1" id="KW-0472">Membrane</keyword>
<reference evidence="2 3" key="1">
    <citation type="submission" date="2020-08" db="EMBL/GenBank/DDBJ databases">
        <title>Genomic Encyclopedia of Type Strains, Phase IV (KMG-IV): sequencing the most valuable type-strain genomes for metagenomic binning, comparative biology and taxonomic classification.</title>
        <authorList>
            <person name="Goeker M."/>
        </authorList>
    </citation>
    <scope>NUCLEOTIDE SEQUENCE [LARGE SCALE GENOMIC DNA]</scope>
    <source>
        <strain evidence="2 3">DSM 101806</strain>
    </source>
</reference>
<name>A0A7W6JS82_9SPHN</name>
<keyword evidence="3" id="KW-1185">Reference proteome</keyword>
<dbReference type="EMBL" id="JACIEH010000002">
    <property type="protein sequence ID" value="MBB4098545.1"/>
    <property type="molecule type" value="Genomic_DNA"/>
</dbReference>